<evidence type="ECO:0000256" key="4">
    <source>
        <dbReference type="ARBA" id="ARBA00012076"/>
    </source>
</evidence>
<dbReference type="InterPro" id="IPR036291">
    <property type="entry name" value="NAD(P)-bd_dom_sf"/>
</dbReference>
<feature type="domain" description="3-hydroxyacyl-CoA dehydrogenase C-terminal" evidence="15">
    <location>
        <begin position="500"/>
        <end position="592"/>
    </location>
</feature>
<keyword evidence="10" id="KW-0443">Lipid metabolism</keyword>
<evidence type="ECO:0000256" key="5">
    <source>
        <dbReference type="ARBA" id="ARBA00022490"/>
    </source>
</evidence>
<evidence type="ECO:0000256" key="12">
    <source>
        <dbReference type="ARBA" id="ARBA00023239"/>
    </source>
</evidence>
<comment type="similarity">
    <text evidence="2">In the central section; belongs to the 3-hydroxyacyl-CoA dehydrogenase family.</text>
</comment>
<dbReference type="NCBIfam" id="TIGR02440">
    <property type="entry name" value="FadJ"/>
    <property type="match status" value="1"/>
</dbReference>
<evidence type="ECO:0000256" key="10">
    <source>
        <dbReference type="ARBA" id="ARBA00023098"/>
    </source>
</evidence>
<dbReference type="SUPFAM" id="SSF48179">
    <property type="entry name" value="6-phosphogluconate dehydrogenase C-terminal domain-like"/>
    <property type="match status" value="2"/>
</dbReference>
<keyword evidence="18" id="KW-1185">Reference proteome</keyword>
<dbReference type="Pfam" id="PF00725">
    <property type="entry name" value="3HCDH"/>
    <property type="match status" value="1"/>
</dbReference>
<accession>A0ABP6V360</accession>
<keyword evidence="8" id="KW-0560">Oxidoreductase</keyword>
<dbReference type="SUPFAM" id="SSF52096">
    <property type="entry name" value="ClpP/crotonase"/>
    <property type="match status" value="1"/>
</dbReference>
<dbReference type="EMBL" id="BAABCX010000001">
    <property type="protein sequence ID" value="GAA3528005.1"/>
    <property type="molecule type" value="Genomic_DNA"/>
</dbReference>
<dbReference type="PROSITE" id="PS00067">
    <property type="entry name" value="3HCDH"/>
    <property type="match status" value="1"/>
</dbReference>
<evidence type="ECO:0000313" key="18">
    <source>
        <dbReference type="Proteomes" id="UP001500795"/>
    </source>
</evidence>
<dbReference type="InterPro" id="IPR006176">
    <property type="entry name" value="3-OHacyl-CoA_DH_NAD-bd"/>
</dbReference>
<feature type="domain" description="3-hydroxyacyl-CoA dehydrogenase NAD binding" evidence="16">
    <location>
        <begin position="319"/>
        <end position="497"/>
    </location>
</feature>
<evidence type="ECO:0000256" key="13">
    <source>
        <dbReference type="ARBA" id="ARBA00023268"/>
    </source>
</evidence>
<dbReference type="Proteomes" id="UP001500795">
    <property type="component" value="Unassembled WGS sequence"/>
</dbReference>
<evidence type="ECO:0000313" key="17">
    <source>
        <dbReference type="EMBL" id="GAA3528005.1"/>
    </source>
</evidence>
<dbReference type="Gene3D" id="1.10.1040.50">
    <property type="match status" value="1"/>
</dbReference>
<dbReference type="InterPro" id="IPR012802">
    <property type="entry name" value="FadJ"/>
</dbReference>
<dbReference type="NCBIfam" id="NF008363">
    <property type="entry name" value="PRK11154.1"/>
    <property type="match status" value="1"/>
</dbReference>
<keyword evidence="11" id="KW-0413">Isomerase</keyword>
<dbReference type="InterPro" id="IPR050136">
    <property type="entry name" value="FA_oxidation_alpha_subunit"/>
</dbReference>
<dbReference type="InterPro" id="IPR029045">
    <property type="entry name" value="ClpP/crotonase-like_dom_sf"/>
</dbReference>
<keyword evidence="9" id="KW-0520">NAD</keyword>
<evidence type="ECO:0000256" key="14">
    <source>
        <dbReference type="ARBA" id="ARBA00049556"/>
    </source>
</evidence>
<evidence type="ECO:0000256" key="9">
    <source>
        <dbReference type="ARBA" id="ARBA00023027"/>
    </source>
</evidence>
<evidence type="ECO:0000256" key="2">
    <source>
        <dbReference type="ARBA" id="ARBA00007005"/>
    </source>
</evidence>
<keyword evidence="6" id="KW-0276">Fatty acid metabolism</keyword>
<organism evidence="17 18">
    <name type="scientific">Zobellella aerophila</name>
    <dbReference type="NCBI Taxonomy" id="870480"/>
    <lineage>
        <taxon>Bacteria</taxon>
        <taxon>Pseudomonadati</taxon>
        <taxon>Pseudomonadota</taxon>
        <taxon>Gammaproteobacteria</taxon>
        <taxon>Aeromonadales</taxon>
        <taxon>Aeromonadaceae</taxon>
        <taxon>Zobellella</taxon>
    </lineage>
</organism>
<name>A0ABP6V360_9GAMM</name>
<dbReference type="Gene3D" id="3.40.50.720">
    <property type="entry name" value="NAD(P)-binding Rossmann-like Domain"/>
    <property type="match status" value="1"/>
</dbReference>
<evidence type="ECO:0000259" key="16">
    <source>
        <dbReference type="Pfam" id="PF02737"/>
    </source>
</evidence>
<dbReference type="SUPFAM" id="SSF51735">
    <property type="entry name" value="NAD(P)-binding Rossmann-fold domains"/>
    <property type="match status" value="1"/>
</dbReference>
<dbReference type="InterPro" id="IPR006180">
    <property type="entry name" value="3-OHacyl-CoA_DH_CS"/>
</dbReference>
<dbReference type="InterPro" id="IPR008927">
    <property type="entry name" value="6-PGluconate_DH-like_C_sf"/>
</dbReference>
<keyword evidence="5" id="KW-0963">Cytoplasm</keyword>
<evidence type="ECO:0000256" key="7">
    <source>
        <dbReference type="ARBA" id="ARBA00022963"/>
    </source>
</evidence>
<proteinExistence type="inferred from homology"/>
<dbReference type="Pfam" id="PF02737">
    <property type="entry name" value="3HCDH_N"/>
    <property type="match status" value="1"/>
</dbReference>
<gene>
    <name evidence="17" type="primary">fadJ</name>
    <name evidence="17" type="ORF">GCM10022394_03960</name>
</gene>
<keyword evidence="12" id="KW-0456">Lyase</keyword>
<keyword evidence="7" id="KW-0442">Lipid degradation</keyword>
<dbReference type="PANTHER" id="PTHR43612">
    <property type="entry name" value="TRIFUNCTIONAL ENZYME SUBUNIT ALPHA"/>
    <property type="match status" value="1"/>
</dbReference>
<dbReference type="InterPro" id="IPR001753">
    <property type="entry name" value="Enoyl-CoA_hydra/iso"/>
</dbReference>
<comment type="pathway">
    <text evidence="1">Lipid metabolism; fatty acid beta-oxidation.</text>
</comment>
<sequence length="711" mass="76789">MNEQVQTSKVSAFTLSKDDGIGIITMDVPGERMNTLRTSFAEEFRALLMEIKADDQLNGLVLCSGKPDSFVAGADINMLTACTTAAEAAALAKAGQQIFAELEALDIPLIAAIHGPCLGGGLELALACHGRVCSDADSTRLGLPEVQLGLLPGSGGTQRLPRLVGLTRALEMMLTGKPLRARAAYKAGLVDDMVPETILIDTAIRLARQGKPEHKRQTGLKSLLLEANPLGRKLVFDKALSRLRDKTRGRYPAPEKLLEVVRIGLEQGMASGLGAEAAAFGELVMSSQSAALRHLFFATTEMKKERSFAGADPLPLQRIGVLGGGLMGGGIAFVTATRAGLPVRIKDIDHKGINQAMATCYGLLMPRVREKRLSQFQMQVQLGRLTGGIDYKGFDKVDMVVEAVFEELPVKQQMVADIETHCPVHTIFASNTSSLPIHQIAAKAQRPEQVIGLHYFSPVDKMPLAEIIPHAGTSAQTVATALALAREQGKTPIVVGDKAGFYVNRILAPYLNEAARLLLEGEPIEGIDSALVDYGFPIGPISLLDEVGIDVAAKIAPVLARELGMRFQAPAAFTTLLDDKRYGKKNGRGFYRFGGKNKTRSVDEAVYRLLGVKPKVKLPAQEIAERCVLPMLNEAVLALEEGVIASARDGDIGAIFGIGFPPFLGGPYYYMQQLGAQALVDKMQEYSRKYGERFAPCEPLRRRAREGRGFY</sequence>
<comment type="similarity">
    <text evidence="3">In the N-terminal section; belongs to the enoyl-CoA hydratase/isomerase family.</text>
</comment>
<evidence type="ECO:0000259" key="15">
    <source>
        <dbReference type="Pfam" id="PF00725"/>
    </source>
</evidence>
<evidence type="ECO:0000256" key="3">
    <source>
        <dbReference type="ARBA" id="ARBA00008750"/>
    </source>
</evidence>
<evidence type="ECO:0000256" key="6">
    <source>
        <dbReference type="ARBA" id="ARBA00022832"/>
    </source>
</evidence>
<comment type="catalytic activity">
    <reaction evidence="14">
        <text>a (3S)-3-hydroxyacyl-CoA + NAD(+) = a 3-oxoacyl-CoA + NADH + H(+)</text>
        <dbReference type="Rhea" id="RHEA:22432"/>
        <dbReference type="ChEBI" id="CHEBI:15378"/>
        <dbReference type="ChEBI" id="CHEBI:57318"/>
        <dbReference type="ChEBI" id="CHEBI:57540"/>
        <dbReference type="ChEBI" id="CHEBI:57945"/>
        <dbReference type="ChEBI" id="CHEBI:90726"/>
        <dbReference type="EC" id="1.1.1.35"/>
    </reaction>
</comment>
<protein>
    <recommendedName>
        <fullName evidence="4">enoyl-CoA hydratase</fullName>
        <ecNumber evidence="4">4.2.1.17</ecNumber>
    </recommendedName>
</protein>
<keyword evidence="13" id="KW-0511">Multifunctional enzyme</keyword>
<dbReference type="CDD" id="cd06558">
    <property type="entry name" value="crotonase-like"/>
    <property type="match status" value="1"/>
</dbReference>
<dbReference type="RefSeq" id="WP_344954205.1">
    <property type="nucleotide sequence ID" value="NZ_BAABCX010000001.1"/>
</dbReference>
<dbReference type="Gene3D" id="3.90.226.10">
    <property type="entry name" value="2-enoyl-CoA Hydratase, Chain A, domain 1"/>
    <property type="match status" value="1"/>
</dbReference>
<evidence type="ECO:0000256" key="1">
    <source>
        <dbReference type="ARBA" id="ARBA00005005"/>
    </source>
</evidence>
<evidence type="ECO:0000256" key="11">
    <source>
        <dbReference type="ARBA" id="ARBA00023235"/>
    </source>
</evidence>
<dbReference type="PANTHER" id="PTHR43612:SF3">
    <property type="entry name" value="TRIFUNCTIONAL ENZYME SUBUNIT ALPHA, MITOCHONDRIAL"/>
    <property type="match status" value="1"/>
</dbReference>
<reference evidence="18" key="1">
    <citation type="journal article" date="2019" name="Int. J. Syst. Evol. Microbiol.">
        <title>The Global Catalogue of Microorganisms (GCM) 10K type strain sequencing project: providing services to taxonomists for standard genome sequencing and annotation.</title>
        <authorList>
            <consortium name="The Broad Institute Genomics Platform"/>
            <consortium name="The Broad Institute Genome Sequencing Center for Infectious Disease"/>
            <person name="Wu L."/>
            <person name="Ma J."/>
        </authorList>
    </citation>
    <scope>NUCLEOTIDE SEQUENCE [LARGE SCALE GENOMIC DNA]</scope>
    <source>
        <strain evidence="18">JCM 17110</strain>
    </source>
</reference>
<comment type="caution">
    <text evidence="17">The sequence shown here is derived from an EMBL/GenBank/DDBJ whole genome shotgun (WGS) entry which is preliminary data.</text>
</comment>
<evidence type="ECO:0000256" key="8">
    <source>
        <dbReference type="ARBA" id="ARBA00023002"/>
    </source>
</evidence>
<dbReference type="Pfam" id="PF00378">
    <property type="entry name" value="ECH_1"/>
    <property type="match status" value="1"/>
</dbReference>
<dbReference type="InterPro" id="IPR006108">
    <property type="entry name" value="3HC_DH_C"/>
</dbReference>
<dbReference type="EC" id="4.2.1.17" evidence="4"/>